<dbReference type="AlphaFoldDB" id="A0A2V1H113"/>
<dbReference type="OrthoDB" id="5958858at2"/>
<dbReference type="InterPro" id="IPR018720">
    <property type="entry name" value="DUF2249"/>
</dbReference>
<dbReference type="Proteomes" id="UP000244906">
    <property type="component" value="Unassembled WGS sequence"/>
</dbReference>
<protein>
    <recommendedName>
        <fullName evidence="1">DUF2249 domain-containing protein</fullName>
    </recommendedName>
</protein>
<dbReference type="RefSeq" id="WP_116687371.1">
    <property type="nucleotide sequence ID" value="NZ_CAWNYD010000004.1"/>
</dbReference>
<dbReference type="Pfam" id="PF10006">
    <property type="entry name" value="DUF2249"/>
    <property type="match status" value="1"/>
</dbReference>
<evidence type="ECO:0000313" key="3">
    <source>
        <dbReference type="Proteomes" id="UP000244906"/>
    </source>
</evidence>
<feature type="domain" description="DUF2249" evidence="1">
    <location>
        <begin position="3"/>
        <end position="72"/>
    </location>
</feature>
<evidence type="ECO:0000313" key="2">
    <source>
        <dbReference type="EMBL" id="PVZ68989.1"/>
    </source>
</evidence>
<comment type="caution">
    <text evidence="2">The sequence shown here is derived from an EMBL/GenBank/DDBJ whole genome shotgun (WGS) entry which is preliminary data.</text>
</comment>
<keyword evidence="3" id="KW-1185">Reference proteome</keyword>
<organism evidence="2 3">
    <name type="scientific">Pelagibaculum spongiae</name>
    <dbReference type="NCBI Taxonomy" id="2080658"/>
    <lineage>
        <taxon>Bacteria</taxon>
        <taxon>Pseudomonadati</taxon>
        <taxon>Pseudomonadota</taxon>
        <taxon>Gammaproteobacteria</taxon>
        <taxon>Oceanospirillales</taxon>
        <taxon>Pelagibaculum</taxon>
    </lineage>
</organism>
<proteinExistence type="predicted"/>
<evidence type="ECO:0000259" key="1">
    <source>
        <dbReference type="Pfam" id="PF10006"/>
    </source>
</evidence>
<dbReference type="EMBL" id="QDDL01000004">
    <property type="protein sequence ID" value="PVZ68989.1"/>
    <property type="molecule type" value="Genomic_DNA"/>
</dbReference>
<gene>
    <name evidence="2" type="ORF">DC094_12145</name>
</gene>
<name>A0A2V1H113_9GAMM</name>
<reference evidence="2 3" key="1">
    <citation type="submission" date="2018-04" db="EMBL/GenBank/DDBJ databases">
        <title>Thalassorhabdus spongiae gen. nov., sp. nov., isolated from a marine sponge in South-West Iceland.</title>
        <authorList>
            <person name="Knobloch S."/>
            <person name="Daussin A."/>
            <person name="Johannsson R."/>
            <person name="Marteinsson V.T."/>
        </authorList>
    </citation>
    <scope>NUCLEOTIDE SEQUENCE [LARGE SCALE GENOMIC DNA]</scope>
    <source>
        <strain evidence="2 3">Hp12</strain>
    </source>
</reference>
<accession>A0A2V1H113</accession>
<dbReference type="SUPFAM" id="SSF64307">
    <property type="entry name" value="SirA-like"/>
    <property type="match status" value="1"/>
</dbReference>
<dbReference type="InterPro" id="IPR036868">
    <property type="entry name" value="TusA-like_sf"/>
</dbReference>
<sequence length="73" mass="8402">MKLDVSQLEPPEPMKKISQALLTFSKQLEQGEVLEVLHRREPLPLYPKLIEMGLQYTVEPVFPPGFKIRISKA</sequence>